<organism evidence="1">
    <name type="scientific">marine sediment metagenome</name>
    <dbReference type="NCBI Taxonomy" id="412755"/>
    <lineage>
        <taxon>unclassified sequences</taxon>
        <taxon>metagenomes</taxon>
        <taxon>ecological metagenomes</taxon>
    </lineage>
</organism>
<protein>
    <submittedName>
        <fullName evidence="1">Uncharacterized protein</fullName>
    </submittedName>
</protein>
<sequence length="121" mass="12805">MKRVAIVFLAVALTVGVLVAPAIAGETCWGENDRACLGTDLSGNAYIRLENNQDFGVIIWMNPQITSAPAVAALGNTQLLLFTHTTAVDTGNPSAYVIDLSIHGVRLSYTHECTNNPTSCG</sequence>
<comment type="caution">
    <text evidence="1">The sequence shown here is derived from an EMBL/GenBank/DDBJ whole genome shotgun (WGS) entry which is preliminary data.</text>
</comment>
<reference evidence="1" key="1">
    <citation type="journal article" date="2015" name="Nature">
        <title>Complex archaea that bridge the gap between prokaryotes and eukaryotes.</title>
        <authorList>
            <person name="Spang A."/>
            <person name="Saw J.H."/>
            <person name="Jorgensen S.L."/>
            <person name="Zaremba-Niedzwiedzka K."/>
            <person name="Martijn J."/>
            <person name="Lind A.E."/>
            <person name="van Eijk R."/>
            <person name="Schleper C."/>
            <person name="Guy L."/>
            <person name="Ettema T.J."/>
        </authorList>
    </citation>
    <scope>NUCLEOTIDE SEQUENCE</scope>
</reference>
<name>A0A0F9FEW6_9ZZZZ</name>
<gene>
    <name evidence="1" type="ORF">LCGC14_1959820</name>
</gene>
<evidence type="ECO:0000313" key="1">
    <source>
        <dbReference type="EMBL" id="KKL84929.1"/>
    </source>
</evidence>
<dbReference type="AlphaFoldDB" id="A0A0F9FEW6"/>
<proteinExistence type="predicted"/>
<dbReference type="EMBL" id="LAZR01021553">
    <property type="protein sequence ID" value="KKL84929.1"/>
    <property type="molecule type" value="Genomic_DNA"/>
</dbReference>
<accession>A0A0F9FEW6</accession>